<dbReference type="KEGG" id="elut:CKA38_12010"/>
<keyword evidence="6" id="KW-0732">Signal</keyword>
<dbReference type="Gene3D" id="3.30.1120.10">
    <property type="match status" value="1"/>
</dbReference>
<dbReference type="Gene3D" id="3.40.720.10">
    <property type="entry name" value="Alkaline Phosphatase, subunit A"/>
    <property type="match status" value="1"/>
</dbReference>
<evidence type="ECO:0000256" key="6">
    <source>
        <dbReference type="SAM" id="SignalP"/>
    </source>
</evidence>
<evidence type="ECO:0000256" key="5">
    <source>
        <dbReference type="PIRSR" id="PIRSR600917-52"/>
    </source>
</evidence>
<organism evidence="8 9">
    <name type="scientific">Ereboglobus luteus</name>
    <dbReference type="NCBI Taxonomy" id="1796921"/>
    <lineage>
        <taxon>Bacteria</taxon>
        <taxon>Pseudomonadati</taxon>
        <taxon>Verrucomicrobiota</taxon>
        <taxon>Opitutia</taxon>
        <taxon>Opitutales</taxon>
        <taxon>Opitutaceae</taxon>
        <taxon>Ereboglobus</taxon>
    </lineage>
</organism>
<keyword evidence="2" id="KW-0479">Metal-binding</keyword>
<feature type="domain" description="Sulfatase N-terminal" evidence="7">
    <location>
        <begin position="29"/>
        <end position="387"/>
    </location>
</feature>
<dbReference type="GO" id="GO:0004065">
    <property type="term" value="F:arylsulfatase activity"/>
    <property type="evidence" value="ECO:0007669"/>
    <property type="project" value="TreeGrafter"/>
</dbReference>
<dbReference type="OrthoDB" id="9762324at2"/>
<proteinExistence type="inferred from homology"/>
<dbReference type="PANTHER" id="PTHR42693:SF53">
    <property type="entry name" value="ENDO-4-O-SULFATASE"/>
    <property type="match status" value="1"/>
</dbReference>
<evidence type="ECO:0000256" key="3">
    <source>
        <dbReference type="ARBA" id="ARBA00022801"/>
    </source>
</evidence>
<dbReference type="SUPFAM" id="SSF53649">
    <property type="entry name" value="Alkaline phosphatase-like"/>
    <property type="match status" value="1"/>
</dbReference>
<dbReference type="InterPro" id="IPR050738">
    <property type="entry name" value="Sulfatase"/>
</dbReference>
<keyword evidence="3" id="KW-0378">Hydrolase</keyword>
<dbReference type="PANTHER" id="PTHR42693">
    <property type="entry name" value="ARYLSULFATASE FAMILY MEMBER"/>
    <property type="match status" value="1"/>
</dbReference>
<name>A0A2U8E4T9_9BACT</name>
<dbReference type="InterPro" id="IPR024607">
    <property type="entry name" value="Sulfatase_CS"/>
</dbReference>
<dbReference type="PROSITE" id="PS00523">
    <property type="entry name" value="SULFATASE_1"/>
    <property type="match status" value="1"/>
</dbReference>
<gene>
    <name evidence="8" type="ORF">CKA38_12010</name>
</gene>
<comment type="similarity">
    <text evidence="1">Belongs to the sulfatase family.</text>
</comment>
<evidence type="ECO:0000256" key="4">
    <source>
        <dbReference type="ARBA" id="ARBA00022837"/>
    </source>
</evidence>
<dbReference type="Pfam" id="PF00884">
    <property type="entry name" value="Sulfatase"/>
    <property type="match status" value="1"/>
</dbReference>
<feature type="chain" id="PRO_5015879541" evidence="6">
    <location>
        <begin position="24"/>
        <end position="516"/>
    </location>
</feature>
<protein>
    <submittedName>
        <fullName evidence="8">N-acetylgalactosamine-6-sulfatase</fullName>
    </submittedName>
</protein>
<keyword evidence="9" id="KW-1185">Reference proteome</keyword>
<evidence type="ECO:0000259" key="7">
    <source>
        <dbReference type="Pfam" id="PF00884"/>
    </source>
</evidence>
<sequence>MNKKKLATAAALSLCAGALTAGATSPQKPNVIYIYFDDLGYGELGCYGQEKIRTPNIDRVAAEGMRFTRHYTTFPVSAPARCGLMTGRHSGHAHVRGNYEFGGHTDDEEGGNMPLPEGSMTIARVMKQAGYATAAIGKWGLGFKNTSGDPLRHGFDYFYGYYDQKQAQNHYPTHLWENGNRVPLKNKPIRLHSKFNLPPNAPDADFDAFTGEDYSLDRMVDKTLGYIKANKDRPFFLYLPYTPPHVSLQCKKEAIAEYIGQFPEETPYLKGNYVPSKHPLSTYAAMITYADKQVGKILALLKELGLDENTIVMISSDNGATANQGGAQTEFFDSTGGLRGRKRDLYEGGIRIPFIVRWPGKVAKGSVCDLVSAQYDMLATLGELAGVRSEWDTDGVSFLPTLLGTREKQAPREYLYFEFTEKTGQIAIIKDGRWKGVKSNMHEGPGTWEVFDLHQDHGEKTDLSSRHPEMISRFEEIIKTEHWQPTLREWEFITPKFLNVPALAPKPKKSQSKAKQ</sequence>
<dbReference type="AlphaFoldDB" id="A0A2U8E4T9"/>
<dbReference type="Proteomes" id="UP000244896">
    <property type="component" value="Chromosome"/>
</dbReference>
<dbReference type="GO" id="GO:0046872">
    <property type="term" value="F:metal ion binding"/>
    <property type="evidence" value="ECO:0007669"/>
    <property type="project" value="UniProtKB-KW"/>
</dbReference>
<dbReference type="RefSeq" id="WP_108825691.1">
    <property type="nucleotide sequence ID" value="NZ_CP023004.1"/>
</dbReference>
<reference evidence="8 9" key="1">
    <citation type="journal article" date="2018" name="Syst. Appl. Microbiol.">
        <title>Ereboglobus luteus gen. nov. sp. nov. from cockroach guts, and new insights into the oxygen relationship of the genera Opitutus and Didymococcus (Verrucomicrobia: Opitutaceae).</title>
        <authorList>
            <person name="Tegtmeier D."/>
            <person name="Belitz A."/>
            <person name="Radek R."/>
            <person name="Heimerl T."/>
            <person name="Brune A."/>
        </authorList>
    </citation>
    <scope>NUCLEOTIDE SEQUENCE [LARGE SCALE GENOMIC DNA]</scope>
    <source>
        <strain evidence="8 9">Ho45</strain>
    </source>
</reference>
<dbReference type="CDD" id="cd16145">
    <property type="entry name" value="ARS_like"/>
    <property type="match status" value="1"/>
</dbReference>
<evidence type="ECO:0000313" key="9">
    <source>
        <dbReference type="Proteomes" id="UP000244896"/>
    </source>
</evidence>
<feature type="signal peptide" evidence="6">
    <location>
        <begin position="1"/>
        <end position="23"/>
    </location>
</feature>
<accession>A0A2U8E4T9</accession>
<evidence type="ECO:0000256" key="2">
    <source>
        <dbReference type="ARBA" id="ARBA00022723"/>
    </source>
</evidence>
<comment type="PTM">
    <text evidence="5">The conversion to 3-oxoalanine (also known as C-formylglycine, FGly), of a serine or cysteine residue in prokaryotes and of a cysteine residue in eukaryotes, is critical for catalytic activity.</text>
</comment>
<evidence type="ECO:0000256" key="1">
    <source>
        <dbReference type="ARBA" id="ARBA00008779"/>
    </source>
</evidence>
<dbReference type="EMBL" id="CP023004">
    <property type="protein sequence ID" value="AWI09877.1"/>
    <property type="molecule type" value="Genomic_DNA"/>
</dbReference>
<dbReference type="InterPro" id="IPR000917">
    <property type="entry name" value="Sulfatase_N"/>
</dbReference>
<evidence type="ECO:0000313" key="8">
    <source>
        <dbReference type="EMBL" id="AWI09877.1"/>
    </source>
</evidence>
<dbReference type="InterPro" id="IPR017850">
    <property type="entry name" value="Alkaline_phosphatase_core_sf"/>
</dbReference>
<feature type="modified residue" description="3-oxoalanine (Ser)" evidence="5">
    <location>
        <position position="77"/>
    </location>
</feature>
<keyword evidence="4" id="KW-0106">Calcium</keyword>